<dbReference type="EMBL" id="JAAALK010000283">
    <property type="protein sequence ID" value="KAG8075965.1"/>
    <property type="molecule type" value="Genomic_DNA"/>
</dbReference>
<name>A0A8J5SJP4_ZIZPA</name>
<feature type="region of interest" description="Disordered" evidence="1">
    <location>
        <begin position="1"/>
        <end position="49"/>
    </location>
</feature>
<accession>A0A8J5SJP4</accession>
<feature type="compositionally biased region" description="Basic and acidic residues" evidence="1">
    <location>
        <begin position="20"/>
        <end position="35"/>
    </location>
</feature>
<keyword evidence="3" id="KW-1185">Reference proteome</keyword>
<reference evidence="2" key="2">
    <citation type="submission" date="2021-02" db="EMBL/GenBank/DDBJ databases">
        <authorList>
            <person name="Kimball J.A."/>
            <person name="Haas M.W."/>
            <person name="Macchietto M."/>
            <person name="Kono T."/>
            <person name="Duquette J."/>
            <person name="Shao M."/>
        </authorList>
    </citation>
    <scope>NUCLEOTIDE SEQUENCE</scope>
    <source>
        <tissue evidence="2">Fresh leaf tissue</tissue>
    </source>
</reference>
<protein>
    <submittedName>
        <fullName evidence="2">Uncharacterized protein</fullName>
    </submittedName>
</protein>
<dbReference type="Proteomes" id="UP000729402">
    <property type="component" value="Unassembled WGS sequence"/>
</dbReference>
<evidence type="ECO:0000313" key="3">
    <source>
        <dbReference type="Proteomes" id="UP000729402"/>
    </source>
</evidence>
<sequence>MERCGEDVLDDDGAVAGGGEVERRDEKALDRDTRLSRASSPQDTGPWLRSSYPRSVVCDEVIPLSRRLDRIEEEIELIIKLLAKRFRYSIYIESLPFISNKSHI</sequence>
<proteinExistence type="predicted"/>
<reference evidence="2" key="1">
    <citation type="journal article" date="2021" name="bioRxiv">
        <title>Whole Genome Assembly and Annotation of Northern Wild Rice, Zizania palustris L., Supports a Whole Genome Duplication in the Zizania Genus.</title>
        <authorList>
            <person name="Haas M."/>
            <person name="Kono T."/>
            <person name="Macchietto M."/>
            <person name="Millas R."/>
            <person name="McGilp L."/>
            <person name="Shao M."/>
            <person name="Duquette J."/>
            <person name="Hirsch C.N."/>
            <person name="Kimball J."/>
        </authorList>
    </citation>
    <scope>NUCLEOTIDE SEQUENCE</scope>
    <source>
        <tissue evidence="2">Fresh leaf tissue</tissue>
    </source>
</reference>
<gene>
    <name evidence="2" type="ORF">GUJ93_ZPchr0006g45032</name>
</gene>
<dbReference type="AlphaFoldDB" id="A0A8J5SJP4"/>
<evidence type="ECO:0000256" key="1">
    <source>
        <dbReference type="SAM" id="MobiDB-lite"/>
    </source>
</evidence>
<comment type="caution">
    <text evidence="2">The sequence shown here is derived from an EMBL/GenBank/DDBJ whole genome shotgun (WGS) entry which is preliminary data.</text>
</comment>
<evidence type="ECO:0000313" key="2">
    <source>
        <dbReference type="EMBL" id="KAG8075965.1"/>
    </source>
</evidence>
<organism evidence="2 3">
    <name type="scientific">Zizania palustris</name>
    <name type="common">Northern wild rice</name>
    <dbReference type="NCBI Taxonomy" id="103762"/>
    <lineage>
        <taxon>Eukaryota</taxon>
        <taxon>Viridiplantae</taxon>
        <taxon>Streptophyta</taxon>
        <taxon>Embryophyta</taxon>
        <taxon>Tracheophyta</taxon>
        <taxon>Spermatophyta</taxon>
        <taxon>Magnoliopsida</taxon>
        <taxon>Liliopsida</taxon>
        <taxon>Poales</taxon>
        <taxon>Poaceae</taxon>
        <taxon>BOP clade</taxon>
        <taxon>Oryzoideae</taxon>
        <taxon>Oryzeae</taxon>
        <taxon>Zizaniinae</taxon>
        <taxon>Zizania</taxon>
    </lineage>
</organism>